<evidence type="ECO:0000313" key="3">
    <source>
        <dbReference type="Proteomes" id="UP000250235"/>
    </source>
</evidence>
<keyword evidence="3" id="KW-1185">Reference proteome</keyword>
<accession>A0A2Z7AE04</accession>
<dbReference type="Proteomes" id="UP000250235">
    <property type="component" value="Unassembled WGS sequence"/>
</dbReference>
<sequence length="270" mass="30134">MSRFSTLMAKTQTPRHYEVICLPPHFPHVTLPDPLPPELTEPDELEFDHLLNCFPRGLNFWRLDAATSEEAETIVLPLIQANNSAGKSERPQHHAQPISRWKSSIRIFRSDTQSTITARWSLGVTISQTPPTMIALDLSSVTTHPADHNASLTRASIKFQAQYESRSKENRSRDKNSLAHPDLHQRPQGQQRPQQQGTSAPRPGGFPVCKECSMQHSGPCMSGSGKCFHCKVPGNISRVCPNRRQTTGHVFVMQTEAVDPDTTLLTGILF</sequence>
<evidence type="ECO:0000313" key="2">
    <source>
        <dbReference type="EMBL" id="KZV19943.1"/>
    </source>
</evidence>
<evidence type="ECO:0008006" key="4">
    <source>
        <dbReference type="Google" id="ProtNLM"/>
    </source>
</evidence>
<organism evidence="2 3">
    <name type="scientific">Dorcoceras hygrometricum</name>
    <dbReference type="NCBI Taxonomy" id="472368"/>
    <lineage>
        <taxon>Eukaryota</taxon>
        <taxon>Viridiplantae</taxon>
        <taxon>Streptophyta</taxon>
        <taxon>Embryophyta</taxon>
        <taxon>Tracheophyta</taxon>
        <taxon>Spermatophyta</taxon>
        <taxon>Magnoliopsida</taxon>
        <taxon>eudicotyledons</taxon>
        <taxon>Gunneridae</taxon>
        <taxon>Pentapetalae</taxon>
        <taxon>asterids</taxon>
        <taxon>lamiids</taxon>
        <taxon>Lamiales</taxon>
        <taxon>Gesneriaceae</taxon>
        <taxon>Didymocarpoideae</taxon>
        <taxon>Trichosporeae</taxon>
        <taxon>Loxocarpinae</taxon>
        <taxon>Dorcoceras</taxon>
    </lineage>
</organism>
<evidence type="ECO:0000256" key="1">
    <source>
        <dbReference type="SAM" id="MobiDB-lite"/>
    </source>
</evidence>
<dbReference type="OrthoDB" id="913391at2759"/>
<reference evidence="2 3" key="1">
    <citation type="journal article" date="2015" name="Proc. Natl. Acad. Sci. U.S.A.">
        <title>The resurrection genome of Boea hygrometrica: A blueprint for survival of dehydration.</title>
        <authorList>
            <person name="Xiao L."/>
            <person name="Yang G."/>
            <person name="Zhang L."/>
            <person name="Yang X."/>
            <person name="Zhao S."/>
            <person name="Ji Z."/>
            <person name="Zhou Q."/>
            <person name="Hu M."/>
            <person name="Wang Y."/>
            <person name="Chen M."/>
            <person name="Xu Y."/>
            <person name="Jin H."/>
            <person name="Xiao X."/>
            <person name="Hu G."/>
            <person name="Bao F."/>
            <person name="Hu Y."/>
            <person name="Wan P."/>
            <person name="Li L."/>
            <person name="Deng X."/>
            <person name="Kuang T."/>
            <person name="Xiang C."/>
            <person name="Zhu J.K."/>
            <person name="Oliver M.J."/>
            <person name="He Y."/>
        </authorList>
    </citation>
    <scope>NUCLEOTIDE SEQUENCE [LARGE SCALE GENOMIC DNA]</scope>
    <source>
        <strain evidence="3">cv. XS01</strain>
    </source>
</reference>
<dbReference type="AlphaFoldDB" id="A0A2Z7AE04"/>
<proteinExistence type="predicted"/>
<feature type="compositionally biased region" description="Basic and acidic residues" evidence="1">
    <location>
        <begin position="165"/>
        <end position="185"/>
    </location>
</feature>
<feature type="compositionally biased region" description="Low complexity" evidence="1">
    <location>
        <begin position="186"/>
        <end position="197"/>
    </location>
</feature>
<protein>
    <recommendedName>
        <fullName evidence="4">CCHC-type domain-containing protein</fullName>
    </recommendedName>
</protein>
<gene>
    <name evidence="2" type="ORF">F511_30667</name>
</gene>
<feature type="region of interest" description="Disordered" evidence="1">
    <location>
        <begin position="161"/>
        <end position="202"/>
    </location>
</feature>
<dbReference type="EMBL" id="KV016247">
    <property type="protein sequence ID" value="KZV19943.1"/>
    <property type="molecule type" value="Genomic_DNA"/>
</dbReference>
<name>A0A2Z7AE04_9LAMI</name>